<dbReference type="Proteomes" id="UP000095300">
    <property type="component" value="Unassembled WGS sequence"/>
</dbReference>
<dbReference type="InterPro" id="IPR006170">
    <property type="entry name" value="PBP/GOBP"/>
</dbReference>
<gene>
    <name evidence="5" type="primary">106088807</name>
</gene>
<evidence type="ECO:0000313" key="6">
    <source>
        <dbReference type="Proteomes" id="UP000095300"/>
    </source>
</evidence>
<dbReference type="CDD" id="cd23992">
    <property type="entry name" value="PBP_GOBP"/>
    <property type="match status" value="1"/>
</dbReference>
<evidence type="ECO:0000256" key="3">
    <source>
        <dbReference type="ARBA" id="ARBA00022525"/>
    </source>
</evidence>
<dbReference type="Gene3D" id="1.10.238.20">
    <property type="entry name" value="Pheromone/general odorant binding protein domain"/>
    <property type="match status" value="1"/>
</dbReference>
<dbReference type="Pfam" id="PF01395">
    <property type="entry name" value="PBP_GOBP"/>
    <property type="match status" value="1"/>
</dbReference>
<dbReference type="FunFam" id="1.10.238.20:FF:000001">
    <property type="entry name" value="General odorant-binding protein lush"/>
    <property type="match status" value="1"/>
</dbReference>
<evidence type="ECO:0008006" key="7">
    <source>
        <dbReference type="Google" id="ProtNLM"/>
    </source>
</evidence>
<dbReference type="GO" id="GO:0005549">
    <property type="term" value="F:odorant binding"/>
    <property type="evidence" value="ECO:0007669"/>
    <property type="project" value="InterPro"/>
</dbReference>
<name>A0A1I8Q8B3_STOCA</name>
<keyword evidence="4" id="KW-0732">Signal</keyword>
<organism evidence="5 6">
    <name type="scientific">Stomoxys calcitrans</name>
    <name type="common">Stable fly</name>
    <name type="synonym">Conops calcitrans</name>
    <dbReference type="NCBI Taxonomy" id="35570"/>
    <lineage>
        <taxon>Eukaryota</taxon>
        <taxon>Metazoa</taxon>
        <taxon>Ecdysozoa</taxon>
        <taxon>Arthropoda</taxon>
        <taxon>Hexapoda</taxon>
        <taxon>Insecta</taxon>
        <taxon>Pterygota</taxon>
        <taxon>Neoptera</taxon>
        <taxon>Endopterygota</taxon>
        <taxon>Diptera</taxon>
        <taxon>Brachycera</taxon>
        <taxon>Muscomorpha</taxon>
        <taxon>Muscoidea</taxon>
        <taxon>Muscidae</taxon>
        <taxon>Stomoxys</taxon>
    </lineage>
</organism>
<keyword evidence="6" id="KW-1185">Reference proteome</keyword>
<dbReference type="AlphaFoldDB" id="A0A1I8Q8B3"/>
<keyword evidence="3" id="KW-0964">Secreted</keyword>
<dbReference type="SUPFAM" id="SSF47565">
    <property type="entry name" value="Insect pheromone/odorant-binding proteins"/>
    <property type="match status" value="1"/>
</dbReference>
<dbReference type="VEuPathDB" id="VectorBase:SCAU014813"/>
<dbReference type="GO" id="GO:0007608">
    <property type="term" value="P:sensory perception of smell"/>
    <property type="evidence" value="ECO:0007669"/>
    <property type="project" value="TreeGrafter"/>
</dbReference>
<dbReference type="PANTHER" id="PTHR11857">
    <property type="entry name" value="ODORANT BINDING PROTEIN-RELATED"/>
    <property type="match status" value="1"/>
</dbReference>
<dbReference type="PANTHER" id="PTHR11857:SF43">
    <property type="entry name" value="GEO07291P1-RELATED"/>
    <property type="match status" value="1"/>
</dbReference>
<dbReference type="InterPro" id="IPR036728">
    <property type="entry name" value="PBP_GOBP_sf"/>
</dbReference>
<dbReference type="SMART" id="SM00708">
    <property type="entry name" value="PhBP"/>
    <property type="match status" value="1"/>
</dbReference>
<evidence type="ECO:0000256" key="1">
    <source>
        <dbReference type="ARBA" id="ARBA00004613"/>
    </source>
</evidence>
<dbReference type="OrthoDB" id="7665616at2759"/>
<dbReference type="EnsemblMetazoa" id="SCAU014813-RA">
    <property type="protein sequence ID" value="SCAU014813-PA"/>
    <property type="gene ID" value="SCAU014813"/>
</dbReference>
<evidence type="ECO:0000256" key="4">
    <source>
        <dbReference type="ARBA" id="ARBA00022729"/>
    </source>
</evidence>
<accession>A0A1I8Q8B3</accession>
<comment type="similarity">
    <text evidence="2">Belongs to the PBP/GOBP family.</text>
</comment>
<comment type="subcellular location">
    <subcellularLocation>
        <location evidence="1">Secreted</location>
    </subcellularLocation>
</comment>
<dbReference type="KEGG" id="scac:106088807"/>
<dbReference type="GO" id="GO:0005615">
    <property type="term" value="C:extracellular space"/>
    <property type="evidence" value="ECO:0007669"/>
    <property type="project" value="TreeGrafter"/>
</dbReference>
<sequence>MLGIKSRTQIAEITMKAFTIWAILCLIVGSLATPIDLNEEQKAKAKEIFDECAKQENISEEEAAKLHTKDYTNPTKNLKCFATCFFEKVGTLKDEIVQEDVVLEKLGALIGEEKTKKALDKCRGIKGEDRCDTGFQIYQCFEAAKAEMTATEKLQ</sequence>
<proteinExistence type="inferred from homology"/>
<reference evidence="5" key="1">
    <citation type="submission" date="2020-05" db="UniProtKB">
        <authorList>
            <consortium name="EnsemblMetazoa"/>
        </authorList>
    </citation>
    <scope>IDENTIFICATION</scope>
    <source>
        <strain evidence="5">USDA</strain>
    </source>
</reference>
<evidence type="ECO:0000256" key="2">
    <source>
        <dbReference type="ARBA" id="ARBA00008098"/>
    </source>
</evidence>
<evidence type="ECO:0000313" key="5">
    <source>
        <dbReference type="EnsemblMetazoa" id="SCAU014813-PA"/>
    </source>
</evidence>
<protein>
    <recommendedName>
        <fullName evidence="7">General odorant-binding protein 56a</fullName>
    </recommendedName>
</protein>